<dbReference type="SUPFAM" id="SSF103039">
    <property type="entry name" value="CheC-like"/>
    <property type="match status" value="1"/>
</dbReference>
<dbReference type="InterPro" id="IPR028976">
    <property type="entry name" value="CheC-like_sf"/>
</dbReference>
<keyword evidence="9" id="KW-0975">Bacterial flagellum</keyword>
<dbReference type="InterPro" id="IPR001543">
    <property type="entry name" value="FliN-like_C"/>
</dbReference>
<evidence type="ECO:0000256" key="1">
    <source>
        <dbReference type="ARBA" id="ARBA00004117"/>
    </source>
</evidence>
<evidence type="ECO:0000256" key="4">
    <source>
        <dbReference type="ARBA" id="ARBA00021898"/>
    </source>
</evidence>
<dbReference type="GO" id="GO:0071978">
    <property type="term" value="P:bacterial-type flagellum-dependent swarming motility"/>
    <property type="evidence" value="ECO:0007669"/>
    <property type="project" value="TreeGrafter"/>
</dbReference>
<keyword evidence="6" id="KW-0145">Chemotaxis</keyword>
<evidence type="ECO:0000256" key="7">
    <source>
        <dbReference type="ARBA" id="ARBA00022779"/>
    </source>
</evidence>
<evidence type="ECO:0000256" key="8">
    <source>
        <dbReference type="ARBA" id="ARBA00023136"/>
    </source>
</evidence>
<feature type="domain" description="Flagellar motor switch protein FliN-like C-terminal" evidence="11">
    <location>
        <begin position="254"/>
        <end position="324"/>
    </location>
</feature>
<dbReference type="GO" id="GO:0050918">
    <property type="term" value="P:positive chemotaxis"/>
    <property type="evidence" value="ECO:0007669"/>
    <property type="project" value="TreeGrafter"/>
</dbReference>
<evidence type="ECO:0000256" key="5">
    <source>
        <dbReference type="ARBA" id="ARBA00022475"/>
    </source>
</evidence>
<dbReference type="InterPro" id="IPR036429">
    <property type="entry name" value="SpoA-like_sf"/>
</dbReference>
<dbReference type="GO" id="GO:0003774">
    <property type="term" value="F:cytoskeletal motor activity"/>
    <property type="evidence" value="ECO:0007669"/>
    <property type="project" value="InterPro"/>
</dbReference>
<dbReference type="eggNOG" id="COG1868">
    <property type="taxonomic scope" value="Bacteria"/>
</dbReference>
<gene>
    <name evidence="12" type="ordered locus">Acear_1632</name>
</gene>
<sequence length="333" mass="37401">MSSDRVLSQNEIDDLLQEFNSGDVEAEELKDTEEKSVKAYDFKHPDKLSKDQLRTLRIIYENFARLLNTSLSTQLRTMIHVELNSIEQLSYDEFIRSLPQPTIMSICDFNPLAGEFILEINPRLGYAIVERLFGGQGTPPNNIRDFTDIEEMVLKKVLKQNLSAFVEAWENVIDLKPRIKNLESNPQFTQIVPGNDMVILATFDAKIAEAEGLINVCIPYIVLEPIVSKLNAQYWFSTSRDSASSEELNKLKDRLSKAKLPVIANLGTTNITVADLLDLQPGDVIRMDQKATKEAVVKVGNKEKFIGKPGVVGSKLAIEISSVLDKEEAVEDE</sequence>
<keyword evidence="13" id="KW-1185">Reference proteome</keyword>
<dbReference type="CDD" id="cd17908">
    <property type="entry name" value="FliM"/>
    <property type="match status" value="1"/>
</dbReference>
<dbReference type="GO" id="GO:0009425">
    <property type="term" value="C:bacterial-type flagellum basal body"/>
    <property type="evidence" value="ECO:0007669"/>
    <property type="project" value="UniProtKB-SubCell"/>
</dbReference>
<dbReference type="SUPFAM" id="SSF101801">
    <property type="entry name" value="Surface presentation of antigens (SPOA)"/>
    <property type="match status" value="1"/>
</dbReference>
<keyword evidence="5" id="KW-1003">Cell membrane</keyword>
<dbReference type="KEGG" id="aar:Acear_1632"/>
<keyword evidence="12" id="KW-0282">Flagellum</keyword>
<evidence type="ECO:0000256" key="9">
    <source>
        <dbReference type="ARBA" id="ARBA00023143"/>
    </source>
</evidence>
<proteinExistence type="inferred from homology"/>
<dbReference type="RefSeq" id="WP_013278582.1">
    <property type="nucleotide sequence ID" value="NC_014378.1"/>
</dbReference>
<dbReference type="EMBL" id="CP002105">
    <property type="protein sequence ID" value="ADL13137.1"/>
    <property type="molecule type" value="Genomic_DNA"/>
</dbReference>
<dbReference type="PIRSF" id="PIRSF002888">
    <property type="entry name" value="FliM"/>
    <property type="match status" value="1"/>
</dbReference>
<dbReference type="GO" id="GO:0005886">
    <property type="term" value="C:plasma membrane"/>
    <property type="evidence" value="ECO:0007669"/>
    <property type="project" value="UniProtKB-SubCell"/>
</dbReference>
<keyword evidence="12" id="KW-0969">Cilium</keyword>
<dbReference type="HOGENOM" id="CLU_052646_0_0_9"/>
<keyword evidence="12" id="KW-0966">Cell projection</keyword>
<organism evidence="12 13">
    <name type="scientific">Acetohalobium arabaticum (strain ATCC 49924 / DSM 5501 / Z-7288)</name>
    <dbReference type="NCBI Taxonomy" id="574087"/>
    <lineage>
        <taxon>Bacteria</taxon>
        <taxon>Bacillati</taxon>
        <taxon>Bacillota</taxon>
        <taxon>Clostridia</taxon>
        <taxon>Halanaerobiales</taxon>
        <taxon>Halobacteroidaceae</taxon>
        <taxon>Acetohalobium</taxon>
    </lineage>
</organism>
<keyword evidence="8" id="KW-0472">Membrane</keyword>
<evidence type="ECO:0000256" key="6">
    <source>
        <dbReference type="ARBA" id="ARBA00022500"/>
    </source>
</evidence>
<evidence type="ECO:0000256" key="10">
    <source>
        <dbReference type="NCBIfam" id="TIGR01397"/>
    </source>
</evidence>
<dbReference type="InterPro" id="IPR001689">
    <property type="entry name" value="Flag_FliM"/>
</dbReference>
<accession>D9QRJ6</accession>
<dbReference type="PANTHER" id="PTHR30034:SF6">
    <property type="entry name" value="YOP PROTEINS TRANSLOCATION PROTEIN Q"/>
    <property type="match status" value="1"/>
</dbReference>
<name>D9QRJ6_ACEAZ</name>
<dbReference type="OrthoDB" id="9806941at2"/>
<dbReference type="PANTHER" id="PTHR30034">
    <property type="entry name" value="FLAGELLAR MOTOR SWITCH PROTEIN FLIM"/>
    <property type="match status" value="1"/>
</dbReference>
<comment type="subcellular location">
    <subcellularLocation>
        <location evidence="1">Bacterial flagellum basal body</location>
    </subcellularLocation>
    <subcellularLocation>
        <location evidence="2">Cell membrane</location>
        <topology evidence="2">Peripheral membrane protein</topology>
    </subcellularLocation>
</comment>
<dbReference type="NCBIfam" id="TIGR01397">
    <property type="entry name" value="fliM_switch"/>
    <property type="match status" value="1"/>
</dbReference>
<keyword evidence="7" id="KW-0283">Flagellar rotation</keyword>
<evidence type="ECO:0000313" key="13">
    <source>
        <dbReference type="Proteomes" id="UP000001661"/>
    </source>
</evidence>
<evidence type="ECO:0000259" key="11">
    <source>
        <dbReference type="Pfam" id="PF01052"/>
    </source>
</evidence>
<dbReference type="AlphaFoldDB" id="D9QRJ6"/>
<dbReference type="Gene3D" id="3.40.1550.10">
    <property type="entry name" value="CheC-like"/>
    <property type="match status" value="1"/>
</dbReference>
<dbReference type="Pfam" id="PF01052">
    <property type="entry name" value="FliMN_C"/>
    <property type="match status" value="1"/>
</dbReference>
<protein>
    <recommendedName>
        <fullName evidence="4 10">Flagellar motor switch protein FliM</fullName>
    </recommendedName>
</protein>
<dbReference type="STRING" id="574087.Acear_1632"/>
<evidence type="ECO:0000313" key="12">
    <source>
        <dbReference type="EMBL" id="ADL13137.1"/>
    </source>
</evidence>
<dbReference type="Gene3D" id="2.30.330.10">
    <property type="entry name" value="SpoA-like"/>
    <property type="match status" value="1"/>
</dbReference>
<dbReference type="Pfam" id="PF02154">
    <property type="entry name" value="FliM"/>
    <property type="match status" value="1"/>
</dbReference>
<evidence type="ECO:0000256" key="2">
    <source>
        <dbReference type="ARBA" id="ARBA00004202"/>
    </source>
</evidence>
<dbReference type="PRINTS" id="PR00955">
    <property type="entry name" value="FLGMOTORFLIM"/>
</dbReference>
<comment type="similarity">
    <text evidence="3">Belongs to the FliM family.</text>
</comment>
<dbReference type="Proteomes" id="UP000001661">
    <property type="component" value="Chromosome"/>
</dbReference>
<evidence type="ECO:0000256" key="3">
    <source>
        <dbReference type="ARBA" id="ARBA00011049"/>
    </source>
</evidence>
<reference evidence="12 13" key="1">
    <citation type="journal article" date="2010" name="Stand. Genomic Sci.">
        <title>Complete genome sequence of Acetohalobium arabaticum type strain (Z-7288).</title>
        <authorList>
            <person name="Sikorski J."/>
            <person name="Lapidus A."/>
            <person name="Chertkov O."/>
            <person name="Lucas S."/>
            <person name="Copeland A."/>
            <person name="Glavina Del Rio T."/>
            <person name="Nolan M."/>
            <person name="Tice H."/>
            <person name="Cheng J.F."/>
            <person name="Han C."/>
            <person name="Brambilla E."/>
            <person name="Pitluck S."/>
            <person name="Liolios K."/>
            <person name="Ivanova N."/>
            <person name="Mavromatis K."/>
            <person name="Mikhailova N."/>
            <person name="Pati A."/>
            <person name="Bruce D."/>
            <person name="Detter C."/>
            <person name="Tapia R."/>
            <person name="Goodwin L."/>
            <person name="Chen A."/>
            <person name="Palaniappan K."/>
            <person name="Land M."/>
            <person name="Hauser L."/>
            <person name="Chang Y.J."/>
            <person name="Jeffries C.D."/>
            <person name="Rohde M."/>
            <person name="Goker M."/>
            <person name="Spring S."/>
            <person name="Woyke T."/>
            <person name="Bristow J."/>
            <person name="Eisen J.A."/>
            <person name="Markowitz V."/>
            <person name="Hugenholtz P."/>
            <person name="Kyrpides N.C."/>
            <person name="Klenk H.P."/>
        </authorList>
    </citation>
    <scope>NUCLEOTIDE SEQUENCE [LARGE SCALE GENOMIC DNA]</scope>
    <source>
        <strain evidence="13">ATCC 49924 / DSM 5501 / Z-7288</strain>
    </source>
</reference>